<evidence type="ECO:0000256" key="1">
    <source>
        <dbReference type="SAM" id="MobiDB-lite"/>
    </source>
</evidence>
<keyword evidence="4" id="KW-1185">Reference proteome</keyword>
<dbReference type="EnsemblFungi" id="CEF76686">
    <property type="protein sequence ID" value="CEF76686"/>
    <property type="gene ID" value="FGRRES_15478"/>
</dbReference>
<dbReference type="Proteomes" id="UP000070720">
    <property type="component" value="Chromosome 2"/>
</dbReference>
<reference evidence="2 4" key="3">
    <citation type="journal article" date="2015" name="BMC Genomics">
        <title>The completed genome sequence of the pathogenic ascomycete fungus Fusarium graminearum.</title>
        <authorList>
            <person name="King R."/>
            <person name="Urban M."/>
            <person name="Hammond-Kosack M.C."/>
            <person name="Hassani-Pak K."/>
            <person name="Hammond-Kosack K.E."/>
        </authorList>
    </citation>
    <scope>NUCLEOTIDE SEQUENCE [LARGE SCALE GENOMIC DNA]</scope>
    <source>
        <strain evidence="4">ATCC MYA-4620 / CBS 123657 / FGSC 9075 / NRRL 31084 / PH-1</strain>
        <strain evidence="2">PH-1</strain>
    </source>
</reference>
<dbReference type="InParanoid" id="A0A098DFF6"/>
<dbReference type="AlphaFoldDB" id="A0A098DFF6"/>
<dbReference type="EMBL" id="HG970333">
    <property type="protein sequence ID" value="CEF76686.1"/>
    <property type="molecule type" value="Genomic_DNA"/>
</dbReference>
<reference evidence="3" key="4">
    <citation type="submission" date="2017-01" db="UniProtKB">
        <authorList>
            <consortium name="EnsemblFungi"/>
        </authorList>
    </citation>
    <scope>IDENTIFICATION</scope>
    <source>
        <strain evidence="3">PH-1 / ATCC MYA-4620 / FGSC 9075 / NRRL 31084</strain>
    </source>
</reference>
<proteinExistence type="predicted"/>
<accession>A0A0E0RZL1</accession>
<reference evidence="3 4" key="2">
    <citation type="journal article" date="2010" name="Nature">
        <title>Comparative genomics reveals mobile pathogenicity chromosomes in Fusarium.</title>
        <authorList>
            <person name="Ma L.J."/>
            <person name="van der Does H.C."/>
            <person name="Borkovich K.A."/>
            <person name="Coleman J.J."/>
            <person name="Daboussi M.J."/>
            <person name="Di Pietro A."/>
            <person name="Dufresne M."/>
            <person name="Freitag M."/>
            <person name="Grabherr M."/>
            <person name="Henrissat B."/>
            <person name="Houterman P.M."/>
            <person name="Kang S."/>
            <person name="Shim W.B."/>
            <person name="Woloshuk C."/>
            <person name="Xie X."/>
            <person name="Xu J.R."/>
            <person name="Antoniw J."/>
            <person name="Baker S.E."/>
            <person name="Bluhm B.H."/>
            <person name="Breakspear A."/>
            <person name="Brown D.W."/>
            <person name="Butchko R.A."/>
            <person name="Chapman S."/>
            <person name="Coulson R."/>
            <person name="Coutinho P.M."/>
            <person name="Danchin E.G."/>
            <person name="Diener A."/>
            <person name="Gale L.R."/>
            <person name="Gardiner D.M."/>
            <person name="Goff S."/>
            <person name="Hammond-Kosack K.E."/>
            <person name="Hilburn K."/>
            <person name="Hua-Van A."/>
            <person name="Jonkers W."/>
            <person name="Kazan K."/>
            <person name="Kodira C.D."/>
            <person name="Koehrsen M."/>
            <person name="Kumar L."/>
            <person name="Lee Y.H."/>
            <person name="Li L."/>
            <person name="Manners J.M."/>
            <person name="Miranda-Saavedra D."/>
            <person name="Mukherjee M."/>
            <person name="Park G."/>
            <person name="Park J."/>
            <person name="Park S.Y."/>
            <person name="Proctor R.H."/>
            <person name="Regev A."/>
            <person name="Ruiz-Roldan M.C."/>
            <person name="Sain D."/>
            <person name="Sakthikumar S."/>
            <person name="Sykes S."/>
            <person name="Schwartz D.C."/>
            <person name="Turgeon B.G."/>
            <person name="Wapinski I."/>
            <person name="Yoder O."/>
            <person name="Young S."/>
            <person name="Zeng Q."/>
            <person name="Zhou S."/>
            <person name="Galagan J."/>
            <person name="Cuomo C.A."/>
            <person name="Kistler H.C."/>
            <person name="Rep M."/>
        </authorList>
    </citation>
    <scope>GENOME REANNOTATION</scope>
    <source>
        <strain evidence="4">ATCC MYA-4620 / CBS 123657 / FGSC 9075 / NRRL 31084 / PH-1</strain>
        <strain evidence="3">PH-1 / ATCC MYA-4620 / FGSC 9075 / NRRL 31084</strain>
    </source>
</reference>
<dbReference type="VEuPathDB" id="FungiDB:FGRAMPH1_01G09767"/>
<organism evidence="2 4">
    <name type="scientific">Gibberella zeae (strain ATCC MYA-4620 / CBS 123657 / FGSC 9075 / NRRL 31084 / PH-1)</name>
    <name type="common">Wheat head blight fungus</name>
    <name type="synonym">Fusarium graminearum</name>
    <dbReference type="NCBI Taxonomy" id="229533"/>
    <lineage>
        <taxon>Eukaryota</taxon>
        <taxon>Fungi</taxon>
        <taxon>Dikarya</taxon>
        <taxon>Ascomycota</taxon>
        <taxon>Pezizomycotina</taxon>
        <taxon>Sordariomycetes</taxon>
        <taxon>Hypocreomycetidae</taxon>
        <taxon>Hypocreales</taxon>
        <taxon>Nectriaceae</taxon>
        <taxon>Fusarium</taxon>
    </lineage>
</organism>
<evidence type="ECO:0000313" key="2">
    <source>
        <dbReference type="EMBL" id="CEF76686.1"/>
    </source>
</evidence>
<name>A0A098DFF6_GIBZE</name>
<feature type="compositionally biased region" description="Polar residues" evidence="1">
    <location>
        <begin position="1"/>
        <end position="27"/>
    </location>
</feature>
<feature type="region of interest" description="Disordered" evidence="1">
    <location>
        <begin position="1"/>
        <end position="34"/>
    </location>
</feature>
<sequence>MGSHCQAGSISQMFEQSNGPSCHQSPSLRRPQIREHLRDPSELGEIFATNGNVPKVILSVVVDEHDPLVTVTHRW</sequence>
<reference evidence="3 4" key="1">
    <citation type="journal article" date="2007" name="Science">
        <title>The Fusarium graminearum genome reveals a link between localized polymorphism and pathogen specialization.</title>
        <authorList>
            <person name="Cuomo C.A."/>
            <person name="Gueldener U."/>
            <person name="Xu J.-R."/>
            <person name="Trail F."/>
            <person name="Turgeon B.G."/>
            <person name="Di Pietro A."/>
            <person name="Walton J.D."/>
            <person name="Ma L.-J."/>
            <person name="Baker S.E."/>
            <person name="Rep M."/>
            <person name="Adam G."/>
            <person name="Antoniw J."/>
            <person name="Baldwin T."/>
            <person name="Calvo S.E."/>
            <person name="Chang Y.-L."/>
            <person name="DeCaprio D."/>
            <person name="Gale L.R."/>
            <person name="Gnerre S."/>
            <person name="Goswami R.S."/>
            <person name="Hammond-Kosack K."/>
            <person name="Harris L.J."/>
            <person name="Hilburn K."/>
            <person name="Kennell J.C."/>
            <person name="Kroken S."/>
            <person name="Magnuson J.K."/>
            <person name="Mannhaupt G."/>
            <person name="Mauceli E.W."/>
            <person name="Mewes H.-W."/>
            <person name="Mitterbauer R."/>
            <person name="Muehlbauer G."/>
            <person name="Muensterkoetter M."/>
            <person name="Nelson D."/>
            <person name="O'Donnell K."/>
            <person name="Ouellet T."/>
            <person name="Qi W."/>
            <person name="Quesneville H."/>
            <person name="Roncero M.I.G."/>
            <person name="Seong K.-Y."/>
            <person name="Tetko I.V."/>
            <person name="Urban M."/>
            <person name="Waalwijk C."/>
            <person name="Ward T.J."/>
            <person name="Yao J."/>
            <person name="Birren B.W."/>
            <person name="Kistler H.C."/>
        </authorList>
    </citation>
    <scope>NUCLEOTIDE SEQUENCE [LARGE SCALE GENOMIC DNA]</scope>
    <source>
        <strain evidence="4">ATCC MYA-4620 / CBS 123657 / FGSC 9075 / NRRL 31084 / PH-1</strain>
        <strain evidence="3">PH-1 / ATCC MYA-4620 / FGSC 9075 / NRRL 31084</strain>
    </source>
</reference>
<evidence type="ECO:0000313" key="3">
    <source>
        <dbReference type="EnsemblFungi" id="CEF76686"/>
    </source>
</evidence>
<gene>
    <name evidence="2" type="ORF">FGRAMPH1_01T09767</name>
</gene>
<accession>A0A098DFF6</accession>
<evidence type="ECO:0000313" key="4">
    <source>
        <dbReference type="Proteomes" id="UP000070720"/>
    </source>
</evidence>
<protein>
    <submittedName>
        <fullName evidence="2">Chromosome 2, complete genome</fullName>
    </submittedName>
</protein>